<keyword evidence="3" id="KW-1185">Reference proteome</keyword>
<dbReference type="Proteomes" id="UP000799536">
    <property type="component" value="Unassembled WGS sequence"/>
</dbReference>
<feature type="region of interest" description="Disordered" evidence="1">
    <location>
        <begin position="61"/>
        <end position="82"/>
    </location>
</feature>
<accession>A0A9P4JPT1</accession>
<dbReference type="AlphaFoldDB" id="A0A9P4JPT1"/>
<protein>
    <submittedName>
        <fullName evidence="2">Uncharacterized protein</fullName>
    </submittedName>
</protein>
<evidence type="ECO:0000313" key="2">
    <source>
        <dbReference type="EMBL" id="KAF2202980.1"/>
    </source>
</evidence>
<gene>
    <name evidence="2" type="ORF">GQ43DRAFT_291059</name>
</gene>
<organism evidence="2 3">
    <name type="scientific">Delitschia confertaspora ATCC 74209</name>
    <dbReference type="NCBI Taxonomy" id="1513339"/>
    <lineage>
        <taxon>Eukaryota</taxon>
        <taxon>Fungi</taxon>
        <taxon>Dikarya</taxon>
        <taxon>Ascomycota</taxon>
        <taxon>Pezizomycotina</taxon>
        <taxon>Dothideomycetes</taxon>
        <taxon>Pleosporomycetidae</taxon>
        <taxon>Pleosporales</taxon>
        <taxon>Delitschiaceae</taxon>
        <taxon>Delitschia</taxon>
    </lineage>
</organism>
<reference evidence="2" key="1">
    <citation type="journal article" date="2020" name="Stud. Mycol.">
        <title>101 Dothideomycetes genomes: a test case for predicting lifestyles and emergence of pathogens.</title>
        <authorList>
            <person name="Haridas S."/>
            <person name="Albert R."/>
            <person name="Binder M."/>
            <person name="Bloem J."/>
            <person name="Labutti K."/>
            <person name="Salamov A."/>
            <person name="Andreopoulos B."/>
            <person name="Baker S."/>
            <person name="Barry K."/>
            <person name="Bills G."/>
            <person name="Bluhm B."/>
            <person name="Cannon C."/>
            <person name="Castanera R."/>
            <person name="Culley D."/>
            <person name="Daum C."/>
            <person name="Ezra D."/>
            <person name="Gonzalez J."/>
            <person name="Henrissat B."/>
            <person name="Kuo A."/>
            <person name="Liang C."/>
            <person name="Lipzen A."/>
            <person name="Lutzoni F."/>
            <person name="Magnuson J."/>
            <person name="Mondo S."/>
            <person name="Nolan M."/>
            <person name="Ohm R."/>
            <person name="Pangilinan J."/>
            <person name="Park H.-J."/>
            <person name="Ramirez L."/>
            <person name="Alfaro M."/>
            <person name="Sun H."/>
            <person name="Tritt A."/>
            <person name="Yoshinaga Y."/>
            <person name="Zwiers L.-H."/>
            <person name="Turgeon B."/>
            <person name="Goodwin S."/>
            <person name="Spatafora J."/>
            <person name="Crous P."/>
            <person name="Grigoriev I."/>
        </authorList>
    </citation>
    <scope>NUCLEOTIDE SEQUENCE</scope>
    <source>
        <strain evidence="2">ATCC 74209</strain>
    </source>
</reference>
<evidence type="ECO:0000313" key="3">
    <source>
        <dbReference type="Proteomes" id="UP000799536"/>
    </source>
</evidence>
<dbReference type="EMBL" id="ML993917">
    <property type="protein sequence ID" value="KAF2202980.1"/>
    <property type="molecule type" value="Genomic_DNA"/>
</dbReference>
<sequence>MIFYSTNQPHPSPRLIEVQIYSIKKQSHKPPEFDAQLLPQTQQNCTKTVILALRPHHNYSLSTPVPDPPSSPCLTALGMDLK</sequence>
<evidence type="ECO:0000256" key="1">
    <source>
        <dbReference type="SAM" id="MobiDB-lite"/>
    </source>
</evidence>
<proteinExistence type="predicted"/>
<comment type="caution">
    <text evidence="2">The sequence shown here is derived from an EMBL/GenBank/DDBJ whole genome shotgun (WGS) entry which is preliminary data.</text>
</comment>
<name>A0A9P4JPT1_9PLEO</name>